<dbReference type="STRING" id="1868482.ENSTSYP00000025455"/>
<feature type="region of interest" description="Disordered" evidence="1">
    <location>
        <begin position="503"/>
        <end position="533"/>
    </location>
</feature>
<dbReference type="CTD" id="164592"/>
<keyword evidence="2" id="KW-1185">Reference proteome</keyword>
<protein>
    <submittedName>
        <fullName evidence="3">Coiled-coil domain-containing protein 116</fullName>
    </submittedName>
</protein>
<feature type="region of interest" description="Disordered" evidence="1">
    <location>
        <begin position="350"/>
        <end position="418"/>
    </location>
</feature>
<accession>A0A1U7UI10</accession>
<dbReference type="AlphaFoldDB" id="A0A1U7UI10"/>
<feature type="compositionally biased region" description="Basic and acidic residues" evidence="1">
    <location>
        <begin position="350"/>
        <end position="361"/>
    </location>
</feature>
<dbReference type="GO" id="GO:0005813">
    <property type="term" value="C:centrosome"/>
    <property type="evidence" value="ECO:0007669"/>
    <property type="project" value="TreeGrafter"/>
</dbReference>
<feature type="compositionally biased region" description="Polar residues" evidence="1">
    <location>
        <begin position="524"/>
        <end position="533"/>
    </location>
</feature>
<name>A0A1U7UI10_CARSF</name>
<dbReference type="PANTHER" id="PTHR36861:SF1">
    <property type="entry name" value="COILED-COIL DOMAIN-CONTAINING PROTEIN 116"/>
    <property type="match status" value="1"/>
</dbReference>
<reference evidence="3" key="1">
    <citation type="submission" date="2025-08" db="UniProtKB">
        <authorList>
            <consortium name="RefSeq"/>
        </authorList>
    </citation>
    <scope>IDENTIFICATION</scope>
</reference>
<dbReference type="GeneID" id="103269150"/>
<evidence type="ECO:0000313" key="3">
    <source>
        <dbReference type="RefSeq" id="XP_008064927.1"/>
    </source>
</evidence>
<dbReference type="Pfam" id="PF15774">
    <property type="entry name" value="DUF4702"/>
    <property type="match status" value="1"/>
</dbReference>
<dbReference type="PANTHER" id="PTHR36861">
    <property type="entry name" value="COILED-COIL DOMAIN-CONTAINING PROTEIN 116"/>
    <property type="match status" value="1"/>
</dbReference>
<feature type="compositionally biased region" description="Basic and acidic residues" evidence="1">
    <location>
        <begin position="156"/>
        <end position="167"/>
    </location>
</feature>
<feature type="compositionally biased region" description="Acidic residues" evidence="1">
    <location>
        <begin position="591"/>
        <end position="615"/>
    </location>
</feature>
<feature type="compositionally biased region" description="Polar residues" evidence="1">
    <location>
        <begin position="363"/>
        <end position="391"/>
    </location>
</feature>
<sequence length="645" mass="71549">MARCRHHSGYLADDEAVHPTYMTRMQPPKKPLFSEMGPASKLGRVPHPPSTYGSSALPGHSRNERCPQPFGNFLDFLTESQVLDSLQMVVEKATERIATMKTRAGVPLVEVQDPVEVPSGGRRAHARPSLRAVHRHRVLPSLCTGRLNNYPSRSSSKSDSHSRDSDLGAHSLGSLPPVKDKLLLEKTLKRLQQLENKGKGLSQSCSQRDSLLWDTLGSQTSSQWTWEQPQSLFSGLLGSESSIPAVSELEPGERELVFLKREFNKEIKSLLSQPASFDLPGYCAFHEPHRTLDFLAKHNLLSALQSVVSQAVDKLKGARRRDGCPLFPANFEPAPELPVHFDLLLPDFKPDTATKKEEPHDSPLTTASNPKASNGKIKSTQGSPPVSSVPVTTRLGLKSPSSKFTKKSPPSLSTKSSMSHFSKPWHEELLTFLAQQAVSLLICKYKFEKDLNKQLGFISFPITETLVDLFLGFKKVKGSSIHLSSDINWSCLLRKLEEAERTGHASQLSASHRSAEMPPMQPEPATNTDQNQTMEPCRSFFSNWLVSQPFSPQESLMTEDQTLTNPLEPKFSVSSGIVMGSSLQKSKEAVNIEDSEGNDEVEIEIEDEDEVEDENENKSESQSLPEPGVEAWDLRSVDMDYSDFV</sequence>
<organism evidence="2 3">
    <name type="scientific">Carlito syrichta</name>
    <name type="common">Philippine tarsier</name>
    <name type="synonym">Tarsius syrichta</name>
    <dbReference type="NCBI Taxonomy" id="1868482"/>
    <lineage>
        <taxon>Eukaryota</taxon>
        <taxon>Metazoa</taxon>
        <taxon>Chordata</taxon>
        <taxon>Craniata</taxon>
        <taxon>Vertebrata</taxon>
        <taxon>Euteleostomi</taxon>
        <taxon>Mammalia</taxon>
        <taxon>Eutheria</taxon>
        <taxon>Euarchontoglires</taxon>
        <taxon>Primates</taxon>
        <taxon>Haplorrhini</taxon>
        <taxon>Tarsiiformes</taxon>
        <taxon>Tarsiidae</taxon>
        <taxon>Carlito</taxon>
    </lineage>
</organism>
<dbReference type="InterPro" id="IPR031532">
    <property type="entry name" value="DUF4702"/>
</dbReference>
<dbReference type="KEGG" id="csyr:103269150"/>
<evidence type="ECO:0000256" key="1">
    <source>
        <dbReference type="SAM" id="MobiDB-lite"/>
    </source>
</evidence>
<dbReference type="Proteomes" id="UP000189704">
    <property type="component" value="Unplaced"/>
</dbReference>
<feature type="region of interest" description="Disordered" evidence="1">
    <location>
        <begin position="588"/>
        <end position="635"/>
    </location>
</feature>
<feature type="region of interest" description="Disordered" evidence="1">
    <location>
        <begin position="144"/>
        <end position="173"/>
    </location>
</feature>
<dbReference type="RefSeq" id="XP_008064927.1">
    <property type="nucleotide sequence ID" value="XM_008066736.1"/>
</dbReference>
<proteinExistence type="predicted"/>
<feature type="compositionally biased region" description="Low complexity" evidence="1">
    <location>
        <begin position="397"/>
        <end position="418"/>
    </location>
</feature>
<evidence type="ECO:0000313" key="2">
    <source>
        <dbReference type="Proteomes" id="UP000189704"/>
    </source>
</evidence>
<gene>
    <name evidence="3" type="primary">CCDC116</name>
</gene>
<dbReference type="OrthoDB" id="9837963at2759"/>